<dbReference type="AlphaFoldDB" id="A0A6C0KYT4"/>
<reference evidence="1" key="1">
    <citation type="journal article" date="2020" name="Nature">
        <title>Giant virus diversity and host interactions through global metagenomics.</title>
        <authorList>
            <person name="Schulz F."/>
            <person name="Roux S."/>
            <person name="Paez-Espino D."/>
            <person name="Jungbluth S."/>
            <person name="Walsh D.A."/>
            <person name="Denef V.J."/>
            <person name="McMahon K.D."/>
            <person name="Konstantinidis K.T."/>
            <person name="Eloe-Fadrosh E.A."/>
            <person name="Kyrpides N.C."/>
            <person name="Woyke T."/>
        </authorList>
    </citation>
    <scope>NUCLEOTIDE SEQUENCE</scope>
    <source>
        <strain evidence="1">GVMAG-S-ERX555907-63</strain>
    </source>
</reference>
<organism evidence="1">
    <name type="scientific">viral metagenome</name>
    <dbReference type="NCBI Taxonomy" id="1070528"/>
    <lineage>
        <taxon>unclassified sequences</taxon>
        <taxon>metagenomes</taxon>
        <taxon>organismal metagenomes</taxon>
    </lineage>
</organism>
<protein>
    <submittedName>
        <fullName evidence="1">Uncharacterized protein</fullName>
    </submittedName>
</protein>
<proteinExistence type="predicted"/>
<name>A0A6C0KYT4_9ZZZZ</name>
<accession>A0A6C0KYT4</accession>
<dbReference type="EMBL" id="MN741024">
    <property type="protein sequence ID" value="QHU23125.1"/>
    <property type="molecule type" value="Genomic_DNA"/>
</dbReference>
<evidence type="ECO:0000313" key="1">
    <source>
        <dbReference type="EMBL" id="QHU23125.1"/>
    </source>
</evidence>
<sequence length="640" mass="73986">MTTKNYLYPNTINLSDSKSHDKVTYAFAVLGGQIKLINDKDNNNIDYLKWGNTNMKFVSNNSEYFDSSIQFDTITYHSLLNNSNFSKTNEIINVTKSALYQAFVGQQGVFDFYNNENLVLENKFLDKLISNKDLEYKILGKTIQTLNSSQICISNYNIIGNNPGCVNLALSNKEILWVQYEYDIGDNQIKFIIGWIIEYVSNSYNINGSIYKPDKYDICVWNSDLSTKISQTKSSDDGTFVIELLKPYDNNQYYISSLSSNNLFSSYFGIFSNSIILNPITTIIAEFAIKHKDLLVQNIKDTIFQNLRINKSFFNEKLLKQLQLIIEYTVIYIGKRSEINYFLGKCLYDNSFYNNLSEIVYQFFHIVEEYYGLIENGEDICQQIMTDLDNIENGKPLQKNLIKRVYKKHISSDKLDYNIGLDQKLITNKSVDFIVYNVTNSLAFQFVPNNFCVQWDGSNPISKNALSIQFNINPHQKIYIIPNSNRAKKFAWLYDNNSHTMNTLYKGLFGELLISSGLVSTERTTNNLGNNGNEPYDKYITTESLLKNIVQSPNKYFENIIQKDIADNLTQYYRKLWNSDDNSCGNLLMNNCKIGRFLSQDIFEVPVNINMKYKLSGQWTQNSQRSIESTFSFLINFKVV</sequence>